<protein>
    <submittedName>
        <fullName evidence="4">Crotonase</fullName>
    </submittedName>
</protein>
<comment type="similarity">
    <text evidence="1 2">Belongs to the enoyl-CoA hydratase/isomerase family.</text>
</comment>
<dbReference type="GO" id="GO:0003824">
    <property type="term" value="F:catalytic activity"/>
    <property type="evidence" value="ECO:0007669"/>
    <property type="project" value="InterPro"/>
</dbReference>
<feature type="region of interest" description="Disordered" evidence="3">
    <location>
        <begin position="245"/>
        <end position="287"/>
    </location>
</feature>
<dbReference type="PROSITE" id="PS00166">
    <property type="entry name" value="ENOYL_COA_HYDRATASE"/>
    <property type="match status" value="1"/>
</dbReference>
<feature type="compositionally biased region" description="Basic and acidic residues" evidence="3">
    <location>
        <begin position="249"/>
        <end position="261"/>
    </location>
</feature>
<dbReference type="PANTHER" id="PTHR42964">
    <property type="entry name" value="ENOYL-COA HYDRATASE"/>
    <property type="match status" value="1"/>
</dbReference>
<accession>A0A1X9LR19</accession>
<dbReference type="Gene3D" id="3.90.226.10">
    <property type="entry name" value="2-enoyl-CoA Hydratase, Chain A, domain 1"/>
    <property type="match status" value="1"/>
</dbReference>
<organism evidence="4 5">
    <name type="scientific">Cnuibacter physcomitrellae</name>
    <dbReference type="NCBI Taxonomy" id="1619308"/>
    <lineage>
        <taxon>Bacteria</taxon>
        <taxon>Bacillati</taxon>
        <taxon>Actinomycetota</taxon>
        <taxon>Actinomycetes</taxon>
        <taxon>Micrococcales</taxon>
        <taxon>Microbacteriaceae</taxon>
        <taxon>Cnuibacter</taxon>
    </lineage>
</organism>
<reference evidence="4 5" key="1">
    <citation type="submission" date="2017-04" db="EMBL/GenBank/DDBJ databases">
        <authorList>
            <person name="Afonso C.L."/>
            <person name="Miller P.J."/>
            <person name="Scott M.A."/>
            <person name="Spackman E."/>
            <person name="Goraichik I."/>
            <person name="Dimitrov K.M."/>
            <person name="Suarez D.L."/>
            <person name="Swayne D.E."/>
        </authorList>
    </citation>
    <scope>NUCLEOTIDE SEQUENCE [LARGE SCALE GENOMIC DNA]</scope>
    <source>
        <strain evidence="5">XA(T)</strain>
    </source>
</reference>
<evidence type="ECO:0000256" key="3">
    <source>
        <dbReference type="SAM" id="MobiDB-lite"/>
    </source>
</evidence>
<keyword evidence="5" id="KW-1185">Reference proteome</keyword>
<dbReference type="PANTHER" id="PTHR42964:SF1">
    <property type="entry name" value="POLYKETIDE BIOSYNTHESIS ENOYL-COA HYDRATASE PKSH-RELATED"/>
    <property type="match status" value="1"/>
</dbReference>
<name>A0A1X9LR19_9MICO</name>
<dbReference type="SUPFAM" id="SSF52096">
    <property type="entry name" value="ClpP/crotonase"/>
    <property type="match status" value="1"/>
</dbReference>
<dbReference type="Proteomes" id="UP000192775">
    <property type="component" value="Chromosome"/>
</dbReference>
<dbReference type="InterPro" id="IPR018376">
    <property type="entry name" value="Enoyl-CoA_hyd/isom_CS"/>
</dbReference>
<dbReference type="CDD" id="cd06558">
    <property type="entry name" value="crotonase-like"/>
    <property type="match status" value="1"/>
</dbReference>
<evidence type="ECO:0000256" key="1">
    <source>
        <dbReference type="ARBA" id="ARBA00005254"/>
    </source>
</evidence>
<evidence type="ECO:0000313" key="4">
    <source>
        <dbReference type="EMBL" id="ARJ06768.1"/>
    </source>
</evidence>
<evidence type="ECO:0000313" key="5">
    <source>
        <dbReference type="Proteomes" id="UP000192775"/>
    </source>
</evidence>
<feature type="compositionally biased region" description="Low complexity" evidence="3">
    <location>
        <begin position="266"/>
        <end position="278"/>
    </location>
</feature>
<gene>
    <name evidence="4" type="ORF">B5808_17210</name>
</gene>
<dbReference type="RefSeq" id="WP_085020906.1">
    <property type="nucleotide sequence ID" value="NZ_BMHD01000001.1"/>
</dbReference>
<dbReference type="Pfam" id="PF00378">
    <property type="entry name" value="ECH_1"/>
    <property type="match status" value="1"/>
</dbReference>
<dbReference type="InterPro" id="IPR001753">
    <property type="entry name" value="Enoyl-CoA_hydra/iso"/>
</dbReference>
<dbReference type="KEGG" id="cphy:B5808_17210"/>
<evidence type="ECO:0000256" key="2">
    <source>
        <dbReference type="RuleBase" id="RU003707"/>
    </source>
</evidence>
<proteinExistence type="inferred from homology"/>
<dbReference type="AlphaFoldDB" id="A0A1X9LR19"/>
<dbReference type="InterPro" id="IPR029045">
    <property type="entry name" value="ClpP/crotonase-like_dom_sf"/>
</dbReference>
<dbReference type="EMBL" id="CP020715">
    <property type="protein sequence ID" value="ARJ06768.1"/>
    <property type="molecule type" value="Genomic_DNA"/>
</dbReference>
<dbReference type="InterPro" id="IPR051683">
    <property type="entry name" value="Enoyl-CoA_Hydratase/Isomerase"/>
</dbReference>
<sequence length="287" mass="30254">MSASETDGVRFSLRDGVARVTLDRPRVLNAVDAATHDRLNRIWAEIETDPSVRVVVITGAGDRAFSVGADMSAEGVAKTGLEYWADMDPNGFGGLSLRRTLDVPVIARVNGYALGGGLEMVLGADIVVAAEHAQLGLTEPRVGRLALDGGIALLTQRLPHTVAMGMLLTGRKATAAELHAAGLINEVVPAAELDAAVDRWVADILRCAPSSVRAVKQMVTRTAHLAPHEARAMLVPALAEALQGAEQDEGVRAFQEKRPPSWDRTAAASGSAPNGAPSPSEPQEENR</sequence>
<dbReference type="STRING" id="1619308.B5808_17210"/>